<dbReference type="GO" id="GO:0016740">
    <property type="term" value="F:transferase activity"/>
    <property type="evidence" value="ECO:0007669"/>
    <property type="project" value="UniProtKB-KW"/>
</dbReference>
<dbReference type="OrthoDB" id="259382at2"/>
<name>A0A1C3U9L9_9HYPH</name>
<evidence type="ECO:0000259" key="1">
    <source>
        <dbReference type="Pfam" id="PF01755"/>
    </source>
</evidence>
<proteinExistence type="predicted"/>
<evidence type="ECO:0000313" key="2">
    <source>
        <dbReference type="EMBL" id="SCB12163.1"/>
    </source>
</evidence>
<dbReference type="InterPro" id="IPR002654">
    <property type="entry name" value="Glyco_trans_25"/>
</dbReference>
<dbReference type="Pfam" id="PF01755">
    <property type="entry name" value="Glyco_transf_25"/>
    <property type="match status" value="1"/>
</dbReference>
<protein>
    <submittedName>
        <fullName evidence="2">Glycosyltransferase involved in LPS biosynthesis, GR25 family</fullName>
    </submittedName>
</protein>
<dbReference type="Proteomes" id="UP000186228">
    <property type="component" value="Unassembled WGS sequence"/>
</dbReference>
<sequence>MQAHEFDPSSAMPLERSHTGFEFAPASNPVGVVRDAPGQPVIRGFIIHLARARDRMPQVERLAAKLPVQSEIIEAIDGRTLSAGEIDSVYRPRLQKPYYPFAMSTGEIACFLSHRKAWAAIVEQGIDAGLVFEDDVEIDDAFHAAFAAAKTCLKPGSFIRFPFRMGKEHGRCILSQGEANVIQPTRIGLGMVAQLVSRDAAIRLLEATSVFDRPVDTTVQMSWFTRVSPLSVLPGGVREISPQLGGSTIKSRKTLAERLSREVLRPLYRAKIALRSRRII</sequence>
<gene>
    <name evidence="2" type="ORF">GA0061100_1011054</name>
</gene>
<dbReference type="RefSeq" id="WP_075851609.1">
    <property type="nucleotide sequence ID" value="NZ_FMAC01000001.1"/>
</dbReference>
<dbReference type="STRING" id="52131.GA0061100_1011054"/>
<accession>A0A1C3U9L9</accession>
<evidence type="ECO:0000313" key="3">
    <source>
        <dbReference type="Proteomes" id="UP000186228"/>
    </source>
</evidence>
<organism evidence="2 3">
    <name type="scientific">Rhizobium hainanense</name>
    <dbReference type="NCBI Taxonomy" id="52131"/>
    <lineage>
        <taxon>Bacteria</taxon>
        <taxon>Pseudomonadati</taxon>
        <taxon>Pseudomonadota</taxon>
        <taxon>Alphaproteobacteria</taxon>
        <taxon>Hyphomicrobiales</taxon>
        <taxon>Rhizobiaceae</taxon>
        <taxon>Rhizobium/Agrobacterium group</taxon>
        <taxon>Rhizobium</taxon>
    </lineage>
</organism>
<dbReference type="AlphaFoldDB" id="A0A1C3U9L9"/>
<dbReference type="EMBL" id="FMAC01000001">
    <property type="protein sequence ID" value="SCB12163.1"/>
    <property type="molecule type" value="Genomic_DNA"/>
</dbReference>
<keyword evidence="3" id="KW-1185">Reference proteome</keyword>
<keyword evidence="2" id="KW-0808">Transferase</keyword>
<reference evidence="3" key="1">
    <citation type="submission" date="2016-08" db="EMBL/GenBank/DDBJ databases">
        <authorList>
            <person name="Varghese N."/>
            <person name="Submissions Spin"/>
        </authorList>
    </citation>
    <scope>NUCLEOTIDE SEQUENCE [LARGE SCALE GENOMIC DNA]</scope>
    <source>
        <strain evidence="3">CCBAU 57015</strain>
    </source>
</reference>
<feature type="domain" description="Glycosyl transferase family 25" evidence="1">
    <location>
        <begin position="45"/>
        <end position="159"/>
    </location>
</feature>
<dbReference type="CDD" id="cd06532">
    <property type="entry name" value="Glyco_transf_25"/>
    <property type="match status" value="1"/>
</dbReference>